<reference evidence="7 8" key="1">
    <citation type="journal article" date="2025" name="Anaerobe">
        <title>Description of Anaerococcus kampingiae sp. nov., Anaerococcus groningensis sp. nov., Anaerococcus martiniensis sp. nov., and Anaerococcus cruorum sp. nov., isolated from human clinical specimens.</title>
        <authorList>
            <person name="Boiten K.E."/>
            <person name="Meijer J."/>
            <person name="van Wezel E.M."/>
            <person name="Veloo A.C.M."/>
        </authorList>
    </citation>
    <scope>NUCLEOTIDE SEQUENCE [LARGE SCALE GENOMIC DNA]</scope>
    <source>
        <strain evidence="7 8">ENR1039</strain>
    </source>
</reference>
<keyword evidence="3" id="KW-0813">Transport</keyword>
<dbReference type="PANTHER" id="PTHR43649">
    <property type="entry name" value="ARABINOSE-BINDING PROTEIN-RELATED"/>
    <property type="match status" value="1"/>
</dbReference>
<evidence type="ECO:0000256" key="5">
    <source>
        <dbReference type="SAM" id="MobiDB-lite"/>
    </source>
</evidence>
<protein>
    <submittedName>
        <fullName evidence="7">ABC transporter substrate-binding protein</fullName>
    </submittedName>
</protein>
<evidence type="ECO:0000313" key="7">
    <source>
        <dbReference type="EMBL" id="MFO3715625.1"/>
    </source>
</evidence>
<comment type="caution">
    <text evidence="7">The sequence shown here is derived from an EMBL/GenBank/DDBJ whole genome shotgun (WGS) entry which is preliminary data.</text>
</comment>
<organism evidence="7 8">
    <name type="scientific">Anaerococcus cruorum</name>
    <dbReference type="NCBI Taxonomy" id="3115617"/>
    <lineage>
        <taxon>Bacteria</taxon>
        <taxon>Bacillati</taxon>
        <taxon>Bacillota</taxon>
        <taxon>Tissierellia</taxon>
        <taxon>Tissierellales</taxon>
        <taxon>Peptoniphilaceae</taxon>
        <taxon>Anaerococcus</taxon>
    </lineage>
</organism>
<evidence type="ECO:0000256" key="1">
    <source>
        <dbReference type="ARBA" id="ARBA00004196"/>
    </source>
</evidence>
<feature type="region of interest" description="Disordered" evidence="5">
    <location>
        <begin position="26"/>
        <end position="71"/>
    </location>
</feature>
<dbReference type="Pfam" id="PF13416">
    <property type="entry name" value="SBP_bac_8"/>
    <property type="match status" value="1"/>
</dbReference>
<dbReference type="Gene3D" id="3.40.190.10">
    <property type="entry name" value="Periplasmic binding protein-like II"/>
    <property type="match status" value="2"/>
</dbReference>
<accession>A0ABW9MV15</accession>
<feature type="compositionally biased region" description="Polar residues" evidence="5">
    <location>
        <begin position="26"/>
        <end position="46"/>
    </location>
</feature>
<feature type="chain" id="PRO_5045460306" evidence="6">
    <location>
        <begin position="25"/>
        <end position="465"/>
    </location>
</feature>
<dbReference type="PROSITE" id="PS51257">
    <property type="entry name" value="PROKAR_LIPOPROTEIN"/>
    <property type="match status" value="1"/>
</dbReference>
<comment type="subcellular location">
    <subcellularLocation>
        <location evidence="1">Cell envelope</location>
    </subcellularLocation>
</comment>
<gene>
    <name evidence="7" type="ORF">ACCQ40_02320</name>
</gene>
<dbReference type="InterPro" id="IPR050490">
    <property type="entry name" value="Bact_solute-bd_prot1"/>
</dbReference>
<dbReference type="EMBL" id="JBGMEH010000001">
    <property type="protein sequence ID" value="MFO3715625.1"/>
    <property type="molecule type" value="Genomic_DNA"/>
</dbReference>
<evidence type="ECO:0000256" key="6">
    <source>
        <dbReference type="SAM" id="SignalP"/>
    </source>
</evidence>
<dbReference type="InterPro" id="IPR006059">
    <property type="entry name" value="SBP"/>
</dbReference>
<evidence type="ECO:0000256" key="4">
    <source>
        <dbReference type="ARBA" id="ARBA00022729"/>
    </source>
</evidence>
<dbReference type="PANTHER" id="PTHR43649:SF31">
    <property type="entry name" value="SN-GLYCEROL-3-PHOSPHATE-BINDING PERIPLASMIC PROTEIN UGPB"/>
    <property type="match status" value="1"/>
</dbReference>
<feature type="signal peptide" evidence="6">
    <location>
        <begin position="1"/>
        <end position="24"/>
    </location>
</feature>
<proteinExistence type="inferred from homology"/>
<evidence type="ECO:0000313" key="8">
    <source>
        <dbReference type="Proteomes" id="UP001638015"/>
    </source>
</evidence>
<dbReference type="CDD" id="cd14748">
    <property type="entry name" value="PBP2_UgpB"/>
    <property type="match status" value="1"/>
</dbReference>
<sequence>MFNTKKIFSLALSMSMLLGFTACGANNNDTATDSQPAQTESANTDNAENKSGETSDTPAENNTEDKKTSANTDDGKIHITYWYAWKDKIGESKEELVKQFNESQDEIVVEAAYQGSYDELSSKTQAAKAANNAPEIFEVEIANMYTMAKGGMIENLDPFVDDEVDIEDFNEGLMHEAYIDDSLYGLPFYRSTPIMYKNVDMLKEAGLDPEGPKDWKEFKEYAKALRDKDNDKYAMTFNLDPWFLEAWVYSSDGFYAKDGEIGFDQEGTKEPARFLQELADDDLIKVVLGEQAGDTQRQDFVNQNSALYFTSTAGLSSLLPLAEENGFELDTSFVPGNKHYAVPTGGCNIVMTSGLDKEKQEAAFKFIKFMTATEQNVFASEYTGYLPTRYSSVETDKIQELHKEIPQYRTAFDQLEHAQARPIAKGWPEMEKMLYEGVTNTTTQGADVDQIYDNLQNQAQSILSF</sequence>
<name>A0ABW9MV15_9FIRM</name>
<evidence type="ECO:0000256" key="2">
    <source>
        <dbReference type="ARBA" id="ARBA00008520"/>
    </source>
</evidence>
<dbReference type="Proteomes" id="UP001638015">
    <property type="component" value="Unassembled WGS sequence"/>
</dbReference>
<keyword evidence="8" id="KW-1185">Reference proteome</keyword>
<comment type="similarity">
    <text evidence="2">Belongs to the bacterial solute-binding protein 1 family.</text>
</comment>
<dbReference type="SUPFAM" id="SSF53850">
    <property type="entry name" value="Periplasmic binding protein-like II"/>
    <property type="match status" value="1"/>
</dbReference>
<keyword evidence="4 6" id="KW-0732">Signal</keyword>
<dbReference type="RefSeq" id="WP_410032448.1">
    <property type="nucleotide sequence ID" value="NZ_JBGMEH010000001.1"/>
</dbReference>
<evidence type="ECO:0000256" key="3">
    <source>
        <dbReference type="ARBA" id="ARBA00022448"/>
    </source>
</evidence>